<accession>A0ACC3AQ19</accession>
<sequence>MLDNTAVLARLPYPSTKPRQLAVASEVETLALLRAHGLPVPRMYAYSTNTKDPVGSESWRSYQESHLVIGGSSYLTENVSRCFCSLYGQKQSFMLLSFLRAEAYTTPATCHPTQISASAPMQLFNGGLQSAPLSVLIAVLDPIDVLRNPALYTDYGLSDPSEHVASLKSYFKIAPKLLPSNELLRLVLRHSDIQPNNILVSDDLNIVGLIDCQHASVLPLFLAADIPKFFQNYDNPESLVFRPPPSPNLSDMDEDAKANALHDFQRHHTHFFYLAFTQRFNELHFRAIEHATNMLTRLTQAWHKYSTGPCPISFSATKSDSIMHVKTMQEKVDLQLKQIRDLIGFGVDGWTHSEEYEAACARARQAKVVGLVSLATDHEREMTNQHWPFDDHNEDE</sequence>
<dbReference type="Proteomes" id="UP001177260">
    <property type="component" value="Unassembled WGS sequence"/>
</dbReference>
<evidence type="ECO:0000313" key="2">
    <source>
        <dbReference type="Proteomes" id="UP001177260"/>
    </source>
</evidence>
<comment type="caution">
    <text evidence="1">The sequence shown here is derived from an EMBL/GenBank/DDBJ whole genome shotgun (WGS) entry which is preliminary data.</text>
</comment>
<keyword evidence="2" id="KW-1185">Reference proteome</keyword>
<reference evidence="1 2" key="1">
    <citation type="journal article" date="2023" name="ACS Omega">
        <title>Identification of the Neoaspergillic Acid Biosynthesis Gene Cluster by Establishing an In Vitro CRISPR-Ribonucleoprotein Genetic System in Aspergillus melleus.</title>
        <authorList>
            <person name="Yuan B."/>
            <person name="Grau M.F."/>
            <person name="Murata R.M."/>
            <person name="Torok T."/>
            <person name="Venkateswaran K."/>
            <person name="Stajich J.E."/>
            <person name="Wang C.C.C."/>
        </authorList>
    </citation>
    <scope>NUCLEOTIDE SEQUENCE [LARGE SCALE GENOMIC DNA]</scope>
    <source>
        <strain evidence="1 2">IMV 1140</strain>
    </source>
</reference>
<evidence type="ECO:0000313" key="1">
    <source>
        <dbReference type="EMBL" id="KAK1139773.1"/>
    </source>
</evidence>
<name>A0ACC3AQ19_9EURO</name>
<protein>
    <submittedName>
        <fullName evidence="1">Uncharacterized protein</fullName>
    </submittedName>
</protein>
<proteinExistence type="predicted"/>
<dbReference type="EMBL" id="JAOPJF010000098">
    <property type="protein sequence ID" value="KAK1139773.1"/>
    <property type="molecule type" value="Genomic_DNA"/>
</dbReference>
<organism evidence="1 2">
    <name type="scientific">Aspergillus melleus</name>
    <dbReference type="NCBI Taxonomy" id="138277"/>
    <lineage>
        <taxon>Eukaryota</taxon>
        <taxon>Fungi</taxon>
        <taxon>Dikarya</taxon>
        <taxon>Ascomycota</taxon>
        <taxon>Pezizomycotina</taxon>
        <taxon>Eurotiomycetes</taxon>
        <taxon>Eurotiomycetidae</taxon>
        <taxon>Eurotiales</taxon>
        <taxon>Aspergillaceae</taxon>
        <taxon>Aspergillus</taxon>
        <taxon>Aspergillus subgen. Circumdati</taxon>
    </lineage>
</organism>
<gene>
    <name evidence="1" type="ORF">N8T08_011170</name>
</gene>